<comment type="caution">
    <text evidence="2">The sequence shown here is derived from an EMBL/GenBank/DDBJ whole genome shotgun (WGS) entry which is preliminary data.</text>
</comment>
<name>A0A9W9EMI7_9EURO</name>
<feature type="domain" description="AB hydrolase-1" evidence="1">
    <location>
        <begin position="41"/>
        <end position="128"/>
    </location>
</feature>
<dbReference type="PANTHER" id="PTHR45763">
    <property type="entry name" value="HYDROLASE, ALPHA/BETA FOLD FAMILY PROTEIN, EXPRESSED-RELATED"/>
    <property type="match status" value="1"/>
</dbReference>
<evidence type="ECO:0000313" key="2">
    <source>
        <dbReference type="EMBL" id="KAJ5084386.1"/>
    </source>
</evidence>
<accession>A0A9W9EMI7</accession>
<keyword evidence="3" id="KW-1185">Reference proteome</keyword>
<dbReference type="RefSeq" id="XP_056507783.1">
    <property type="nucleotide sequence ID" value="XM_056659490.1"/>
</dbReference>
<evidence type="ECO:0000313" key="3">
    <source>
        <dbReference type="Proteomes" id="UP001141434"/>
    </source>
</evidence>
<dbReference type="OrthoDB" id="294702at2759"/>
<dbReference type="EMBL" id="JAPMSZ010000011">
    <property type="protein sequence ID" value="KAJ5084386.1"/>
    <property type="molecule type" value="Genomic_DNA"/>
</dbReference>
<proteinExistence type="predicted"/>
<sequence length="308" mass="33384">MTGSVLHDPSLQARHGQTATLSDGRQLGFAEFGSQASDATPVLVFHGLPGSRLEAASLHQAGCELNVRVIGVDRPGIGLSSPQPNRKLLDWPADMKELAKHLNIQQYYVLGISAGGPYALACASQLPETELLGVGIISGMGPWHLGTPGVTFELRVLLNSMAYAPWLARALLDYSFVGPAQDPNPAKLKGFVEGAATRMNPSDREFCERPDVVDTLVATLRESYRNGAGPTVDEGQILTSDWGLELEKITATHVRMWYGTEDCNTPVSLGQYMVERIPGAILKEYKGDSHFTIRRRATEMLQELVTAG</sequence>
<reference evidence="2" key="1">
    <citation type="submission" date="2022-11" db="EMBL/GenBank/DDBJ databases">
        <authorList>
            <person name="Petersen C."/>
        </authorList>
    </citation>
    <scope>NUCLEOTIDE SEQUENCE</scope>
    <source>
        <strain evidence="2">IBT 34128</strain>
    </source>
</reference>
<dbReference type="Gene3D" id="3.40.50.1820">
    <property type="entry name" value="alpha/beta hydrolase"/>
    <property type="match status" value="1"/>
</dbReference>
<dbReference type="InterPro" id="IPR029058">
    <property type="entry name" value="AB_hydrolase_fold"/>
</dbReference>
<dbReference type="Pfam" id="PF00561">
    <property type="entry name" value="Abhydrolase_1"/>
    <property type="match status" value="1"/>
</dbReference>
<dbReference type="Proteomes" id="UP001141434">
    <property type="component" value="Unassembled WGS sequence"/>
</dbReference>
<dbReference type="GO" id="GO:0017000">
    <property type="term" value="P:antibiotic biosynthetic process"/>
    <property type="evidence" value="ECO:0007669"/>
    <property type="project" value="UniProtKB-ARBA"/>
</dbReference>
<dbReference type="PANTHER" id="PTHR45763:SF46">
    <property type="entry name" value="AB HYDROLASE-1 DOMAIN-CONTAINING PROTEIN"/>
    <property type="match status" value="1"/>
</dbReference>
<dbReference type="AlphaFoldDB" id="A0A9W9EMI7"/>
<dbReference type="SUPFAM" id="SSF53474">
    <property type="entry name" value="alpha/beta-Hydrolases"/>
    <property type="match status" value="1"/>
</dbReference>
<dbReference type="InterPro" id="IPR000073">
    <property type="entry name" value="AB_hydrolase_1"/>
</dbReference>
<reference evidence="2" key="2">
    <citation type="journal article" date="2023" name="IMA Fungus">
        <title>Comparative genomic study of the Penicillium genus elucidates a diverse pangenome and 15 lateral gene transfer events.</title>
        <authorList>
            <person name="Petersen C."/>
            <person name="Sorensen T."/>
            <person name="Nielsen M.R."/>
            <person name="Sondergaard T.E."/>
            <person name="Sorensen J.L."/>
            <person name="Fitzpatrick D.A."/>
            <person name="Frisvad J.C."/>
            <person name="Nielsen K.L."/>
        </authorList>
    </citation>
    <scope>NUCLEOTIDE SEQUENCE</scope>
    <source>
        <strain evidence="2">IBT 34128</strain>
    </source>
</reference>
<organism evidence="2 3">
    <name type="scientific">Penicillium alfredii</name>
    <dbReference type="NCBI Taxonomy" id="1506179"/>
    <lineage>
        <taxon>Eukaryota</taxon>
        <taxon>Fungi</taxon>
        <taxon>Dikarya</taxon>
        <taxon>Ascomycota</taxon>
        <taxon>Pezizomycotina</taxon>
        <taxon>Eurotiomycetes</taxon>
        <taxon>Eurotiomycetidae</taxon>
        <taxon>Eurotiales</taxon>
        <taxon>Aspergillaceae</taxon>
        <taxon>Penicillium</taxon>
    </lineage>
</organism>
<gene>
    <name evidence="2" type="ORF">NUU61_008965</name>
</gene>
<dbReference type="GO" id="GO:0072330">
    <property type="term" value="P:monocarboxylic acid biosynthetic process"/>
    <property type="evidence" value="ECO:0007669"/>
    <property type="project" value="UniProtKB-ARBA"/>
</dbReference>
<protein>
    <recommendedName>
        <fullName evidence="1">AB hydrolase-1 domain-containing protein</fullName>
    </recommendedName>
</protein>
<dbReference type="GeneID" id="81398659"/>
<evidence type="ECO:0000259" key="1">
    <source>
        <dbReference type="Pfam" id="PF00561"/>
    </source>
</evidence>